<dbReference type="STRING" id="597456.A0A0L7QVL0"/>
<feature type="compositionally biased region" description="Low complexity" evidence="1">
    <location>
        <begin position="981"/>
        <end position="1006"/>
    </location>
</feature>
<feature type="compositionally biased region" description="Basic and acidic residues" evidence="1">
    <location>
        <begin position="88"/>
        <end position="109"/>
    </location>
</feature>
<dbReference type="Proteomes" id="UP000053825">
    <property type="component" value="Unassembled WGS sequence"/>
</dbReference>
<feature type="region of interest" description="Disordered" evidence="1">
    <location>
        <begin position="941"/>
        <end position="1006"/>
    </location>
</feature>
<feature type="compositionally biased region" description="Polar residues" evidence="1">
    <location>
        <begin position="685"/>
        <end position="694"/>
    </location>
</feature>
<organism evidence="2 3">
    <name type="scientific">Habropoda laboriosa</name>
    <dbReference type="NCBI Taxonomy" id="597456"/>
    <lineage>
        <taxon>Eukaryota</taxon>
        <taxon>Metazoa</taxon>
        <taxon>Ecdysozoa</taxon>
        <taxon>Arthropoda</taxon>
        <taxon>Hexapoda</taxon>
        <taxon>Insecta</taxon>
        <taxon>Pterygota</taxon>
        <taxon>Neoptera</taxon>
        <taxon>Endopterygota</taxon>
        <taxon>Hymenoptera</taxon>
        <taxon>Apocrita</taxon>
        <taxon>Aculeata</taxon>
        <taxon>Apoidea</taxon>
        <taxon>Anthophila</taxon>
        <taxon>Apidae</taxon>
        <taxon>Habropoda</taxon>
    </lineage>
</organism>
<proteinExistence type="predicted"/>
<name>A0A0L7QVL0_9HYME</name>
<feature type="compositionally biased region" description="Polar residues" evidence="1">
    <location>
        <begin position="643"/>
        <end position="660"/>
    </location>
</feature>
<feature type="compositionally biased region" description="Polar residues" evidence="1">
    <location>
        <begin position="417"/>
        <end position="426"/>
    </location>
</feature>
<feature type="compositionally biased region" description="Low complexity" evidence="1">
    <location>
        <begin position="454"/>
        <end position="470"/>
    </location>
</feature>
<feature type="compositionally biased region" description="Polar residues" evidence="1">
    <location>
        <begin position="774"/>
        <end position="784"/>
    </location>
</feature>
<feature type="compositionally biased region" description="Polar residues" evidence="1">
    <location>
        <begin position="203"/>
        <end position="215"/>
    </location>
</feature>
<feature type="compositionally biased region" description="Polar residues" evidence="1">
    <location>
        <begin position="846"/>
        <end position="856"/>
    </location>
</feature>
<feature type="compositionally biased region" description="Acidic residues" evidence="1">
    <location>
        <begin position="64"/>
        <end position="85"/>
    </location>
</feature>
<protein>
    <submittedName>
        <fullName evidence="2">Uncharacterized protein</fullName>
    </submittedName>
</protein>
<feature type="compositionally biased region" description="Polar residues" evidence="1">
    <location>
        <begin position="438"/>
        <end position="449"/>
    </location>
</feature>
<feature type="compositionally biased region" description="Gly residues" evidence="1">
    <location>
        <begin position="892"/>
        <end position="906"/>
    </location>
</feature>
<evidence type="ECO:0000256" key="1">
    <source>
        <dbReference type="SAM" id="MobiDB-lite"/>
    </source>
</evidence>
<feature type="compositionally biased region" description="Polar residues" evidence="1">
    <location>
        <begin position="384"/>
        <end position="399"/>
    </location>
</feature>
<feature type="region of interest" description="Disordered" evidence="1">
    <location>
        <begin position="774"/>
        <end position="906"/>
    </location>
</feature>
<feature type="compositionally biased region" description="Low complexity" evidence="1">
    <location>
        <begin position="353"/>
        <end position="370"/>
    </location>
</feature>
<feature type="compositionally biased region" description="Gly residues" evidence="1">
    <location>
        <begin position="15"/>
        <end position="25"/>
    </location>
</feature>
<reference evidence="2 3" key="1">
    <citation type="submission" date="2015-07" db="EMBL/GenBank/DDBJ databases">
        <title>The genome of Habropoda laboriosa.</title>
        <authorList>
            <person name="Pan H."/>
            <person name="Kapheim K."/>
        </authorList>
    </citation>
    <scope>NUCLEOTIDE SEQUENCE [LARGE SCALE GENOMIC DNA]</scope>
    <source>
        <strain evidence="2">0110345459</strain>
    </source>
</reference>
<feature type="compositionally biased region" description="Polar residues" evidence="1">
    <location>
        <begin position="492"/>
        <end position="505"/>
    </location>
</feature>
<dbReference type="OrthoDB" id="7553546at2759"/>
<feature type="compositionally biased region" description="Low complexity" evidence="1">
    <location>
        <begin position="307"/>
        <end position="330"/>
    </location>
</feature>
<dbReference type="AlphaFoldDB" id="A0A0L7QVL0"/>
<evidence type="ECO:0000313" key="3">
    <source>
        <dbReference type="Proteomes" id="UP000053825"/>
    </source>
</evidence>
<keyword evidence="3" id="KW-1185">Reference proteome</keyword>
<feature type="compositionally biased region" description="Polar residues" evidence="1">
    <location>
        <begin position="35"/>
        <end position="44"/>
    </location>
</feature>
<feature type="compositionally biased region" description="Low complexity" evidence="1">
    <location>
        <begin position="957"/>
        <end position="974"/>
    </location>
</feature>
<dbReference type="EMBL" id="KQ414727">
    <property type="protein sequence ID" value="KOC62546.1"/>
    <property type="molecule type" value="Genomic_DNA"/>
</dbReference>
<feature type="compositionally biased region" description="Low complexity" evidence="1">
    <location>
        <begin position="141"/>
        <end position="153"/>
    </location>
</feature>
<accession>A0A0L7QVL0</accession>
<feature type="region of interest" description="Disordered" evidence="1">
    <location>
        <begin position="13"/>
        <end position="618"/>
    </location>
</feature>
<feature type="region of interest" description="Disordered" evidence="1">
    <location>
        <begin position="643"/>
        <end position="694"/>
    </location>
</feature>
<evidence type="ECO:0000313" key="2">
    <source>
        <dbReference type="EMBL" id="KOC62546.1"/>
    </source>
</evidence>
<feature type="compositionally biased region" description="Polar residues" evidence="1">
    <location>
        <begin position="264"/>
        <end position="282"/>
    </location>
</feature>
<feature type="compositionally biased region" description="Low complexity" evidence="1">
    <location>
        <begin position="400"/>
        <end position="416"/>
    </location>
</feature>
<feature type="compositionally biased region" description="Low complexity" evidence="1">
    <location>
        <begin position="862"/>
        <end position="877"/>
    </location>
</feature>
<feature type="compositionally biased region" description="Polar residues" evidence="1">
    <location>
        <begin position="129"/>
        <end position="140"/>
    </location>
</feature>
<feature type="compositionally biased region" description="Low complexity" evidence="1">
    <location>
        <begin position="587"/>
        <end position="611"/>
    </location>
</feature>
<sequence length="1006" mass="100113">GGSASALSNANAFIGIGGLPGTGVGHDGHKGIRSYDNSGSSGNKQPGGGVKENRGCTKCKWENDDYWEKEEPETESEEKDEDNCYEDGQYREHDHGREHDDGKYKEHNHGHGGKGGSSPSNIQKIGATNPVSRGSYTGTESSANAGSNAGSGAPFEGGPIKEGPIENPTSRSLWNKVSPVSAGGMYAQGQPKPSWNEGGGNTQSGNGPQTASSWNAGPESPNKKPETGSGCFGSHHSGVDCAQGSSGASPVKQAPVPYPGINFGNVQKQASPSYSGSSTERYNPQGFPAGCSTGPFGTCAGNTVEKPGQYFSSPQGSSPGSSYGPPSGPGKYPGSGSSEGGFPRPSYGPSSDSGKYPGSGSPQGGPSDPSYRPPSGPGKYPESESLQSSPFGSSYNSATGPGKYPGSGSPSNANSGVTANAVSSAYTGAGSGPGYSGHPTSSSPSNDSPYVNRGTPGFLSGSSSSGSQPGVKGGPPKPGTGNGSPGKPSGPRNTGPSTGHGSLNNEDSKIFYINVNPAPGSPVGIKPHRTTSVPYAGSGITKPTYQPGPYDTVGTTKSLYQSIPYGGTGTTKSPYPGNSPGSIPDAPGSNNNNGWPTPNTNNYPTNQSPSNGQPSGGCTNGNQGGCKSGSECNSGSNLNGSPSYTPCDQQGPPQGIKKSTGSGGFRPGGYMQNFQSAFPGGMSPETGSGAASCSTGIPGCASGLGRPPYADKNVNNIPKGEVYPYNPFLTGNLTHVQYYAPAGMATSKPIGRGNPFLEQRNDGADVGTGAWSQATTIPATNPGNRGTDVVSTGRDRTKSIGEGNPFLGASPLGHSRGDIEIGGTGGPLSEEPGNPGIGNAGLGQPANGNPSCNDKTQPGCRGFSNNLGSNSNFGPSNARSPFGVKNPSVGSRGSGSGGGVGTGSDGFGNFPGQANVGNGNWFGGGLAGAFSGAQASSFANANSGSYSGSRDPKAAFGQANSGSWSSSGANVGSQAGSGSWSSNGATAYASSSASSWADAGSVPVKG</sequence>
<feature type="compositionally biased region" description="Basic and acidic residues" evidence="1">
    <location>
        <begin position="51"/>
        <end position="63"/>
    </location>
</feature>
<feature type="non-terminal residue" evidence="2">
    <location>
        <position position="1"/>
    </location>
</feature>
<gene>
    <name evidence="2" type="ORF">WH47_04207</name>
</gene>